<evidence type="ECO:0000313" key="2">
    <source>
        <dbReference type="EMBL" id="EIJ65941.1"/>
    </source>
</evidence>
<keyword evidence="1" id="KW-1133">Transmembrane helix</keyword>
<accession>I3D2J8</accession>
<organism evidence="2 3">
    <name type="scientific">Candidatus Nitrosopumilus salarius BD31</name>
    <dbReference type="NCBI Taxonomy" id="859350"/>
    <lineage>
        <taxon>Archaea</taxon>
        <taxon>Nitrososphaerota</taxon>
        <taxon>Nitrososphaeria</taxon>
        <taxon>Nitrosopumilales</taxon>
        <taxon>Nitrosopumilaceae</taxon>
        <taxon>Nitrosopumilus</taxon>
    </lineage>
</organism>
<feature type="transmembrane region" description="Helical" evidence="1">
    <location>
        <begin position="16"/>
        <end position="37"/>
    </location>
</feature>
<keyword evidence="1" id="KW-0472">Membrane</keyword>
<comment type="caution">
    <text evidence="2">The sequence shown here is derived from an EMBL/GenBank/DDBJ whole genome shotgun (WGS) entry which is preliminary data.</text>
</comment>
<dbReference type="Proteomes" id="UP000003423">
    <property type="component" value="Unassembled WGS sequence"/>
</dbReference>
<gene>
    <name evidence="2" type="ORF">BD31_I0117</name>
</gene>
<dbReference type="PATRIC" id="fig|859350.6.peg.1045"/>
<proteinExistence type="predicted"/>
<sequence>MVLGKMQLGSSQKTTLVFLCAFVTAGIVLSTMVFPFWNLIREDVFEEVTILNNDNGVCYVETKDDIPKIIEDCLLNSGDVVTIKYGEGLAWATVVSP</sequence>
<dbReference type="EMBL" id="AEXL02000090">
    <property type="protein sequence ID" value="EIJ65941.1"/>
    <property type="molecule type" value="Genomic_DNA"/>
</dbReference>
<evidence type="ECO:0000313" key="3">
    <source>
        <dbReference type="Proteomes" id="UP000003423"/>
    </source>
</evidence>
<keyword evidence="3" id="KW-1185">Reference proteome</keyword>
<evidence type="ECO:0000256" key="1">
    <source>
        <dbReference type="SAM" id="Phobius"/>
    </source>
</evidence>
<dbReference type="AlphaFoldDB" id="I3D2J8"/>
<keyword evidence="1" id="KW-0812">Transmembrane</keyword>
<name>I3D2J8_9ARCH</name>
<reference evidence="2 3" key="1">
    <citation type="journal article" date="2012" name="J. Bacteriol.">
        <title>Genome sequence of "Candidatus Nitrosopumilus salaria" BD31, an ammonia-oxidizing archaeon from the San Francisco Bay estuary.</title>
        <authorList>
            <person name="Mosier A.C."/>
            <person name="Allen E.E."/>
            <person name="Kim M."/>
            <person name="Ferriera S."/>
            <person name="Francis C.A."/>
        </authorList>
    </citation>
    <scope>NUCLEOTIDE SEQUENCE [LARGE SCALE GENOMIC DNA]</scope>
    <source>
        <strain evidence="2 3">BD31</strain>
    </source>
</reference>
<protein>
    <submittedName>
        <fullName evidence="2">Uncharacterized protein</fullName>
    </submittedName>
</protein>